<name>A0A4V3W8X5_9FLAO</name>
<dbReference type="InterPro" id="IPR022298">
    <property type="entry name" value="Conjug_transposon_TraN"/>
</dbReference>
<dbReference type="RefSeq" id="WP_136401491.1">
    <property type="nucleotide sequence ID" value="NZ_SSNZ01000001.1"/>
</dbReference>
<evidence type="ECO:0000313" key="2">
    <source>
        <dbReference type="Proteomes" id="UP000307507"/>
    </source>
</evidence>
<keyword evidence="2" id="KW-1185">Reference proteome</keyword>
<proteinExistence type="predicted"/>
<reference evidence="1 2" key="1">
    <citation type="submission" date="2019-04" db="EMBL/GenBank/DDBJ databases">
        <title>Flavobacterium sp. nov. isolated from construction timber.</title>
        <authorList>
            <person name="Lin S.-Y."/>
            <person name="Chang C.-T."/>
            <person name="Young C.-C."/>
        </authorList>
    </citation>
    <scope>NUCLEOTIDE SEQUENCE [LARGE SCALE GENOMIC DNA]</scope>
    <source>
        <strain evidence="1 2">CC-CTC003</strain>
    </source>
</reference>
<accession>A0A4V3W8X5</accession>
<evidence type="ECO:0000313" key="1">
    <source>
        <dbReference type="EMBL" id="THF52966.1"/>
    </source>
</evidence>
<protein>
    <submittedName>
        <fullName evidence="1">Conjugative transposon protein TraN</fullName>
    </submittedName>
</protein>
<sequence>MKKRSAEMIMGLILFISGVVGAFAQNGMSLKTNEAVPHRIEVGYFKTSNIVFPHAIVSVDRGSKDLLVQKAAGVENILQVKAGKEGFSETNLSVVLADGKLCSFIVAYAKDPNVLNFSLMSTSKSNTVYLTPESINESEVKKYADYALYTKHGRSGVKSESNSIMLDLNGIFIHQDIMYFKAKIENRSNIGYDIDQFRLFIRDQKKAKRTASQEVEIEPVYVHNQVDKIKARSIQIMIFAVPKFTIPDKKYLNIQLMEKNGGRHLELAVKNKSIINAIPLK</sequence>
<organism evidence="1 2">
    <name type="scientific">Flavobacterium supellecticarium</name>
    <dbReference type="NCBI Taxonomy" id="2565924"/>
    <lineage>
        <taxon>Bacteria</taxon>
        <taxon>Pseudomonadati</taxon>
        <taxon>Bacteroidota</taxon>
        <taxon>Flavobacteriia</taxon>
        <taxon>Flavobacteriales</taxon>
        <taxon>Flavobacteriaceae</taxon>
        <taxon>Flavobacterium</taxon>
    </lineage>
</organism>
<dbReference type="Proteomes" id="UP000307507">
    <property type="component" value="Unassembled WGS sequence"/>
</dbReference>
<dbReference type="AlphaFoldDB" id="A0A4V3W8X5"/>
<dbReference type="OrthoDB" id="1038500at2"/>
<dbReference type="Pfam" id="PF13595">
    <property type="entry name" value="DUF4138"/>
    <property type="match status" value="1"/>
</dbReference>
<dbReference type="NCBIfam" id="TIGR03780">
    <property type="entry name" value="Bac_Flav_CT_N"/>
    <property type="match status" value="1"/>
</dbReference>
<dbReference type="EMBL" id="SSNZ01000001">
    <property type="protein sequence ID" value="THF52966.1"/>
    <property type="molecule type" value="Genomic_DNA"/>
</dbReference>
<comment type="caution">
    <text evidence="1">The sequence shown here is derived from an EMBL/GenBank/DDBJ whole genome shotgun (WGS) entry which is preliminary data.</text>
</comment>
<gene>
    <name evidence="1" type="primary">traN</name>
    <name evidence="1" type="ORF">E6C50_01800</name>
</gene>